<dbReference type="Proteomes" id="UP000324585">
    <property type="component" value="Unassembled WGS sequence"/>
</dbReference>
<accession>A0A5J4Z8I3</accession>
<proteinExistence type="inferred from homology"/>
<dbReference type="SUPFAM" id="SSF54427">
    <property type="entry name" value="NTF2-like"/>
    <property type="match status" value="1"/>
</dbReference>
<dbReference type="SUPFAM" id="SSF55136">
    <property type="entry name" value="Probable bacterial effector-binding domain"/>
    <property type="match status" value="1"/>
</dbReference>
<organism evidence="2 3">
    <name type="scientific">Porphyridium purpureum</name>
    <name type="common">Red alga</name>
    <name type="synonym">Porphyridium cruentum</name>
    <dbReference type="NCBI Taxonomy" id="35688"/>
    <lineage>
        <taxon>Eukaryota</taxon>
        <taxon>Rhodophyta</taxon>
        <taxon>Bangiophyceae</taxon>
        <taxon>Porphyridiales</taxon>
        <taxon>Porphyridiaceae</taxon>
        <taxon>Porphyridium</taxon>
    </lineage>
</organism>
<dbReference type="Pfam" id="PF10184">
    <property type="entry name" value="DUF2358"/>
    <property type="match status" value="1"/>
</dbReference>
<evidence type="ECO:0000313" key="2">
    <source>
        <dbReference type="EMBL" id="KAA8499458.1"/>
    </source>
</evidence>
<dbReference type="InterPro" id="IPR006917">
    <property type="entry name" value="SOUL_heme-bd"/>
</dbReference>
<dbReference type="PANTHER" id="PTHR11220:SF1">
    <property type="entry name" value="HEME-BINDING PROTEIN 2"/>
    <property type="match status" value="1"/>
</dbReference>
<dbReference type="Pfam" id="PF04832">
    <property type="entry name" value="SOUL"/>
    <property type="match status" value="1"/>
</dbReference>
<evidence type="ECO:0000313" key="3">
    <source>
        <dbReference type="Proteomes" id="UP000324585"/>
    </source>
</evidence>
<dbReference type="EMBL" id="VRMN01000001">
    <property type="protein sequence ID" value="KAA8499458.1"/>
    <property type="molecule type" value="Genomic_DNA"/>
</dbReference>
<sequence>MIAWAVSLAAQPGARTSMRGRGRSDRVSPTHAVLRHRTQRTAVATAMQLWKEETPPVGVERMKNCIIKELENLPAGKVDESLYDPRVKFQDPLNDFIGIAKYANNIRFLAESFVFSGLEFDLHSIHVRKRQDGVWVIDTAWTLAMTARPVPWKPRLLFTGTTCYVLDEANEYRIREHIDTWDAIQNQRPVSAEAVQLVAGMIADASGRWKNDPDDAVRPFFKITRQTKEYEIRNYSEPFTTADVEYEKRPEGLSQLDLYFAGENELKVRIPRTVPLLLEFPEGFNGKKKMCGVLPPVAQVKNPPKPNFPWITLRKRSLGKVAVITFDGSLTPDIAQQKRSALEVALKRDGIHVSDKNCVILAQYTPIFTLPWRRKNEVWLYVD</sequence>
<dbReference type="OrthoDB" id="44820at2759"/>
<dbReference type="PANTHER" id="PTHR11220">
    <property type="entry name" value="HEME-BINDING PROTEIN-RELATED"/>
    <property type="match status" value="1"/>
</dbReference>
<gene>
    <name evidence="2" type="ORF">FVE85_7043</name>
</gene>
<dbReference type="InterPro" id="IPR032710">
    <property type="entry name" value="NTF2-like_dom_sf"/>
</dbReference>
<protein>
    <submittedName>
        <fullName evidence="2">Heme-binding-like protein</fullName>
    </submittedName>
</protein>
<keyword evidence="3" id="KW-1185">Reference proteome</keyword>
<comment type="similarity">
    <text evidence="1">Belongs to the HEBP family.</text>
</comment>
<dbReference type="Gene3D" id="3.20.80.10">
    <property type="entry name" value="Regulatory factor, effector binding domain"/>
    <property type="match status" value="1"/>
</dbReference>
<dbReference type="InterPro" id="IPR018790">
    <property type="entry name" value="DUF2358"/>
</dbReference>
<reference evidence="3" key="1">
    <citation type="journal article" date="2019" name="Nat. Commun.">
        <title>Expansion of phycobilisome linker gene families in mesophilic red algae.</title>
        <authorList>
            <person name="Lee J."/>
            <person name="Kim D."/>
            <person name="Bhattacharya D."/>
            <person name="Yoon H.S."/>
        </authorList>
    </citation>
    <scope>NUCLEOTIDE SEQUENCE [LARGE SCALE GENOMIC DNA]</scope>
    <source>
        <strain evidence="3">CCMP 1328</strain>
    </source>
</reference>
<dbReference type="InterPro" id="IPR011256">
    <property type="entry name" value="Reg_factor_effector_dom_sf"/>
</dbReference>
<dbReference type="AlphaFoldDB" id="A0A5J4Z8I3"/>
<comment type="caution">
    <text evidence="2">The sequence shown here is derived from an EMBL/GenBank/DDBJ whole genome shotgun (WGS) entry which is preliminary data.</text>
</comment>
<name>A0A5J4Z8I3_PORPP</name>
<evidence type="ECO:0000256" key="1">
    <source>
        <dbReference type="ARBA" id="ARBA00009817"/>
    </source>
</evidence>